<name>A0A9W6KTF2_9ACTN</name>
<reference evidence="1" key="1">
    <citation type="journal article" date="2014" name="Int. J. Syst. Evol. Microbiol.">
        <title>Complete genome sequence of Corynebacterium casei LMG S-19264T (=DSM 44701T), isolated from a smear-ripened cheese.</title>
        <authorList>
            <consortium name="US DOE Joint Genome Institute (JGI-PGF)"/>
            <person name="Walter F."/>
            <person name="Albersmeier A."/>
            <person name="Kalinowski J."/>
            <person name="Ruckert C."/>
        </authorList>
    </citation>
    <scope>NUCLEOTIDE SEQUENCE</scope>
    <source>
        <strain evidence="1">VKM Ac-1321</strain>
    </source>
</reference>
<accession>A0A9W6KTF2</accession>
<gene>
    <name evidence="1" type="ORF">GCM10017581_086680</name>
</gene>
<keyword evidence="2" id="KW-1185">Reference proteome</keyword>
<reference evidence="1" key="2">
    <citation type="submission" date="2023-01" db="EMBL/GenBank/DDBJ databases">
        <authorList>
            <person name="Sun Q."/>
            <person name="Evtushenko L."/>
        </authorList>
    </citation>
    <scope>NUCLEOTIDE SEQUENCE</scope>
    <source>
        <strain evidence="1">VKM Ac-1321</strain>
    </source>
</reference>
<evidence type="ECO:0000313" key="2">
    <source>
        <dbReference type="Proteomes" id="UP001143480"/>
    </source>
</evidence>
<dbReference type="Proteomes" id="UP001143480">
    <property type="component" value="Unassembled WGS sequence"/>
</dbReference>
<protein>
    <recommendedName>
        <fullName evidence="3">2'-5' RNA ligase</fullName>
    </recommendedName>
</protein>
<sequence length="231" mass="24004">MLRGSHFVDVPPVPGGRWGMSAVLVPTGPVADRLAEVTAGLAAVSGSGHWPTGARDAVHLTVRAIEVHRPGLSGADPLVARCAGALARATAQSTAVRLRLDGLTLTPSGVMVCAYPVDPAADDFADRLGVELGADGWFEASYRRDIWYATLVHFAAEVSDPAGLAAWVRRRRALDLGVLELDGAELVTFRFNGRQPVRSALAQAPFGGVAMPVTVTGGHGRQVGGSGPGWG</sequence>
<proteinExistence type="predicted"/>
<evidence type="ECO:0000313" key="1">
    <source>
        <dbReference type="EMBL" id="GLL06918.1"/>
    </source>
</evidence>
<evidence type="ECO:0008006" key="3">
    <source>
        <dbReference type="Google" id="ProtNLM"/>
    </source>
</evidence>
<comment type="caution">
    <text evidence="1">The sequence shown here is derived from an EMBL/GenBank/DDBJ whole genome shotgun (WGS) entry which is preliminary data.</text>
</comment>
<dbReference type="AlphaFoldDB" id="A0A9W6KTF2"/>
<dbReference type="EMBL" id="BSFP01000081">
    <property type="protein sequence ID" value="GLL06918.1"/>
    <property type="molecule type" value="Genomic_DNA"/>
</dbReference>
<organism evidence="1 2">
    <name type="scientific">Dactylosporangium matsuzakiense</name>
    <dbReference type="NCBI Taxonomy" id="53360"/>
    <lineage>
        <taxon>Bacteria</taxon>
        <taxon>Bacillati</taxon>
        <taxon>Actinomycetota</taxon>
        <taxon>Actinomycetes</taxon>
        <taxon>Micromonosporales</taxon>
        <taxon>Micromonosporaceae</taxon>
        <taxon>Dactylosporangium</taxon>
    </lineage>
</organism>